<name>A0ABT5J9K5_RHOTP</name>
<dbReference type="Proteomes" id="UP001165652">
    <property type="component" value="Unassembled WGS sequence"/>
</dbReference>
<protein>
    <submittedName>
        <fullName evidence="3">Amidohydrolase family protein</fullName>
    </submittedName>
</protein>
<dbReference type="Gene3D" id="3.20.20.140">
    <property type="entry name" value="Metal-dependent hydrolases"/>
    <property type="match status" value="1"/>
</dbReference>
<dbReference type="PANTHER" id="PTHR43794">
    <property type="entry name" value="AMINOHYDROLASE SSNA-RELATED"/>
    <property type="match status" value="1"/>
</dbReference>
<proteinExistence type="inferred from homology"/>
<dbReference type="RefSeq" id="WP_272777170.1">
    <property type="nucleotide sequence ID" value="NZ_JAQQLI010000015.1"/>
</dbReference>
<accession>A0ABT5J9K5</accession>
<dbReference type="EMBL" id="JAQQLI010000015">
    <property type="protein sequence ID" value="MDC7786324.1"/>
    <property type="molecule type" value="Genomic_DNA"/>
</dbReference>
<reference evidence="3" key="2">
    <citation type="submission" date="2023-02" db="EMBL/GenBank/DDBJ databases">
        <authorList>
            <person name="Rayyan A."/>
            <person name="Meyer T."/>
            <person name="Kyndt J.A."/>
        </authorList>
    </citation>
    <scope>NUCLEOTIDE SEQUENCE</scope>
    <source>
        <strain evidence="3">DSM 9987</strain>
    </source>
</reference>
<dbReference type="Pfam" id="PF01979">
    <property type="entry name" value="Amidohydro_1"/>
    <property type="match status" value="1"/>
</dbReference>
<comment type="caution">
    <text evidence="3">The sequence shown here is derived from an EMBL/GenBank/DDBJ whole genome shotgun (WGS) entry which is preliminary data.</text>
</comment>
<feature type="domain" description="Amidohydrolase-related" evidence="2">
    <location>
        <begin position="57"/>
        <end position="434"/>
    </location>
</feature>
<evidence type="ECO:0000313" key="4">
    <source>
        <dbReference type="Proteomes" id="UP001165652"/>
    </source>
</evidence>
<dbReference type="InterPro" id="IPR011059">
    <property type="entry name" value="Metal-dep_hydrolase_composite"/>
</dbReference>
<dbReference type="SUPFAM" id="SSF51556">
    <property type="entry name" value="Metallo-dependent hydrolases"/>
    <property type="match status" value="1"/>
</dbReference>
<reference evidence="3" key="1">
    <citation type="journal article" date="2023" name="Microbiol Resour">
        <title>Genome Sequences of Rhodoplanes serenus and Two Thermotolerant Strains, Rhodoplanes tepidamans and 'Rhodoplanes cryptolactis,' Further Refine the Genus.</title>
        <authorList>
            <person name="Rayyan A.A."/>
            <person name="Kyndt J.A."/>
        </authorList>
    </citation>
    <scope>NUCLEOTIDE SEQUENCE</scope>
    <source>
        <strain evidence="3">DSM 9987</strain>
    </source>
</reference>
<dbReference type="SUPFAM" id="SSF51338">
    <property type="entry name" value="Composite domain of metallo-dependent hydrolases"/>
    <property type="match status" value="1"/>
</dbReference>
<keyword evidence="4" id="KW-1185">Reference proteome</keyword>
<dbReference type="InterPro" id="IPR050287">
    <property type="entry name" value="MTA/SAH_deaminase"/>
</dbReference>
<dbReference type="PANTHER" id="PTHR43794:SF5">
    <property type="entry name" value="CHLOROHYDROLASE FAMILY PROTEIN"/>
    <property type="match status" value="1"/>
</dbReference>
<organism evidence="3 4">
    <name type="scientific">Rhodoplanes tepidamans</name>
    <name type="common">Rhodoplanes cryptolactis</name>
    <dbReference type="NCBI Taxonomy" id="200616"/>
    <lineage>
        <taxon>Bacteria</taxon>
        <taxon>Pseudomonadati</taxon>
        <taxon>Pseudomonadota</taxon>
        <taxon>Alphaproteobacteria</taxon>
        <taxon>Hyphomicrobiales</taxon>
        <taxon>Nitrobacteraceae</taxon>
        <taxon>Rhodoplanes</taxon>
    </lineage>
</organism>
<gene>
    <name evidence="3" type="ORF">PQJ73_11590</name>
</gene>
<dbReference type="InterPro" id="IPR006680">
    <property type="entry name" value="Amidohydro-rel"/>
</dbReference>
<evidence type="ECO:0000259" key="2">
    <source>
        <dbReference type="Pfam" id="PF01979"/>
    </source>
</evidence>
<dbReference type="Gene3D" id="2.30.40.10">
    <property type="entry name" value="Urease, subunit C, domain 1"/>
    <property type="match status" value="1"/>
</dbReference>
<sequence>MITLIRDATILTLDASDAIHRRGHVLVRDGIITAVGDGDYAGAERPDTTIDGTNRLVAPGLINAHTHSQSSTMAGFGDRLSHPAFMWLTQAHTSRRTADEIRLAVLLTAWGMMASGSTAAIDHFPGQRFTAADMDAVLAAWEETGLRAALGMRFFDGAFADIFPEAPLPEDLKARIAQVEILKPQGVDELRDLMGDTIAHWHGRAGRLSVFPAPSNPDRCTDAALLLCAELAEKHDTGIHTHLLETRKQARLAADKYGETAVRHLETLGVLSPRWSCAHAIWLDDADIELMAQRGVVAVLNPESNARLGTGLARAPEMLRAGVTLALGTDGASANDNMVLHEAMRAVATSHRAAEPDRSRWITARDVLRMATAGGAAALRRPGLGAIAPGAPADLVLYRLDTPWWTPLNDPVAQLVFAETGAAVDTVMVDGRIVLDHGRVTTFDTDALVREVRDMAASLRVRNADLFGVATAIAEIVP</sequence>
<comment type="similarity">
    <text evidence="1">Belongs to the metallo-dependent hydrolases superfamily. ATZ/TRZ family.</text>
</comment>
<evidence type="ECO:0000313" key="3">
    <source>
        <dbReference type="EMBL" id="MDC7786324.1"/>
    </source>
</evidence>
<evidence type="ECO:0000256" key="1">
    <source>
        <dbReference type="ARBA" id="ARBA00006745"/>
    </source>
</evidence>
<dbReference type="InterPro" id="IPR032466">
    <property type="entry name" value="Metal_Hydrolase"/>
</dbReference>